<dbReference type="InterPro" id="IPR029055">
    <property type="entry name" value="Ntn_hydrolases_N"/>
</dbReference>
<sequence length="358" mass="39519">MKRTFFLMSAFFAILFYNADVWACTGITLHAADGCHMVARTIEWGNSALKSDYVVMPRGYRWQSFTPSGHNGAVVVAKYGLVGLSVVEPDFVAEGINEKGLSAGLFYFPGYGEYQSYDSARNSETVADLQLVTWMLSQFATVDEVIEAVPSVRVVGLYPDASTVHWRIADASGKQYVLEIVDGQPHFYENKVGVLTNSPGFEWQVTNLNNYVNLYPGSAKAQLLGGVMVAPFGAGTGLLGIPGDVTPPSRFVRAAFFANTAPQPKTAFDAMTQAFHILNNFDIPIGVEHHIGEAPDIPSATQWTTATDMTNRRIYYRTAYNANIRCIDCSTIDFARVPYTYKPLDEVQRQPVEMISVR</sequence>
<evidence type="ECO:0000256" key="3">
    <source>
        <dbReference type="SAM" id="SignalP"/>
    </source>
</evidence>
<comment type="caution">
    <text evidence="5">The sequence shown here is derived from an EMBL/GenBank/DDBJ whole genome shotgun (WGS) entry which is preliminary data.</text>
</comment>
<feature type="chain" id="PRO_5038909515" evidence="3">
    <location>
        <begin position="24"/>
        <end position="358"/>
    </location>
</feature>
<accession>A0A9D1VQQ4</accession>
<organism evidence="5 6">
    <name type="scientific">Candidatus Barnesiella excrementipullorum</name>
    <dbReference type="NCBI Taxonomy" id="2838479"/>
    <lineage>
        <taxon>Bacteria</taxon>
        <taxon>Pseudomonadati</taxon>
        <taxon>Bacteroidota</taxon>
        <taxon>Bacteroidia</taxon>
        <taxon>Bacteroidales</taxon>
        <taxon>Barnesiellaceae</taxon>
        <taxon>Barnesiella</taxon>
    </lineage>
</organism>
<dbReference type="Proteomes" id="UP000824246">
    <property type="component" value="Unassembled WGS sequence"/>
</dbReference>
<comment type="similarity">
    <text evidence="1">Belongs to the peptidase C59 family.</text>
</comment>
<gene>
    <name evidence="5" type="ORF">H9982_01445</name>
</gene>
<reference evidence="5" key="2">
    <citation type="submission" date="2021-04" db="EMBL/GenBank/DDBJ databases">
        <authorList>
            <person name="Gilroy R."/>
        </authorList>
    </citation>
    <scope>NUCLEOTIDE SEQUENCE</scope>
    <source>
        <strain evidence="5">ChiHjej12B11-16260</strain>
    </source>
</reference>
<dbReference type="InterPro" id="IPR052193">
    <property type="entry name" value="Peptidase_C59"/>
</dbReference>
<evidence type="ECO:0000313" key="5">
    <source>
        <dbReference type="EMBL" id="HIX44863.1"/>
    </source>
</evidence>
<evidence type="ECO:0000259" key="4">
    <source>
        <dbReference type="Pfam" id="PF02275"/>
    </source>
</evidence>
<evidence type="ECO:0000256" key="1">
    <source>
        <dbReference type="ARBA" id="ARBA00006625"/>
    </source>
</evidence>
<name>A0A9D1VQQ4_9BACT</name>
<evidence type="ECO:0000313" key="6">
    <source>
        <dbReference type="Proteomes" id="UP000824246"/>
    </source>
</evidence>
<dbReference type="EMBL" id="DXFB01000034">
    <property type="protein sequence ID" value="HIX44863.1"/>
    <property type="molecule type" value="Genomic_DNA"/>
</dbReference>
<dbReference type="GO" id="GO:0016787">
    <property type="term" value="F:hydrolase activity"/>
    <property type="evidence" value="ECO:0007669"/>
    <property type="project" value="UniProtKB-KW"/>
</dbReference>
<feature type="signal peptide" evidence="3">
    <location>
        <begin position="1"/>
        <end position="23"/>
    </location>
</feature>
<dbReference type="PANTHER" id="PTHR35527:SF2">
    <property type="entry name" value="HYDROLASE"/>
    <property type="match status" value="1"/>
</dbReference>
<dbReference type="PANTHER" id="PTHR35527">
    <property type="entry name" value="CHOLOYLGLYCINE HYDROLASE"/>
    <property type="match status" value="1"/>
</dbReference>
<keyword evidence="3" id="KW-0732">Signal</keyword>
<reference evidence="5" key="1">
    <citation type="journal article" date="2021" name="PeerJ">
        <title>Extensive microbial diversity within the chicken gut microbiome revealed by metagenomics and culture.</title>
        <authorList>
            <person name="Gilroy R."/>
            <person name="Ravi A."/>
            <person name="Getino M."/>
            <person name="Pursley I."/>
            <person name="Horton D.L."/>
            <person name="Alikhan N.F."/>
            <person name="Baker D."/>
            <person name="Gharbi K."/>
            <person name="Hall N."/>
            <person name="Watson M."/>
            <person name="Adriaenssens E.M."/>
            <person name="Foster-Nyarko E."/>
            <person name="Jarju S."/>
            <person name="Secka A."/>
            <person name="Antonio M."/>
            <person name="Oren A."/>
            <person name="Chaudhuri R.R."/>
            <person name="La Ragione R."/>
            <person name="Hildebrand F."/>
            <person name="Pallen M.J."/>
        </authorList>
    </citation>
    <scope>NUCLEOTIDE SEQUENCE</scope>
    <source>
        <strain evidence="5">ChiHjej12B11-16260</strain>
    </source>
</reference>
<dbReference type="Pfam" id="PF02275">
    <property type="entry name" value="CBAH"/>
    <property type="match status" value="1"/>
</dbReference>
<protein>
    <submittedName>
        <fullName evidence="5">Choloylglycine hydrolase family protein</fullName>
    </submittedName>
</protein>
<dbReference type="SUPFAM" id="SSF56235">
    <property type="entry name" value="N-terminal nucleophile aminohydrolases (Ntn hydrolases)"/>
    <property type="match status" value="1"/>
</dbReference>
<feature type="domain" description="Choloylglycine hydrolase/NAAA C-terminal" evidence="4">
    <location>
        <begin position="24"/>
        <end position="329"/>
    </location>
</feature>
<dbReference type="CDD" id="cd00542">
    <property type="entry name" value="Ntn_PVA"/>
    <property type="match status" value="1"/>
</dbReference>
<evidence type="ECO:0000256" key="2">
    <source>
        <dbReference type="ARBA" id="ARBA00022801"/>
    </source>
</evidence>
<proteinExistence type="inferred from homology"/>
<dbReference type="InterPro" id="IPR029132">
    <property type="entry name" value="CBAH/NAAA_C"/>
</dbReference>
<dbReference type="Gene3D" id="3.60.60.10">
    <property type="entry name" value="Penicillin V Acylase, Chain A"/>
    <property type="match status" value="1"/>
</dbReference>
<dbReference type="AlphaFoldDB" id="A0A9D1VQQ4"/>
<keyword evidence="2 5" id="KW-0378">Hydrolase</keyword>